<dbReference type="GO" id="GO:0005829">
    <property type="term" value="C:cytosol"/>
    <property type="evidence" value="ECO:0007669"/>
    <property type="project" value="TreeGrafter"/>
</dbReference>
<organism evidence="12 13">
    <name type="scientific">Wickerhamiella sorbophila</name>
    <dbReference type="NCBI Taxonomy" id="45607"/>
    <lineage>
        <taxon>Eukaryota</taxon>
        <taxon>Fungi</taxon>
        <taxon>Dikarya</taxon>
        <taxon>Ascomycota</taxon>
        <taxon>Saccharomycotina</taxon>
        <taxon>Dipodascomycetes</taxon>
        <taxon>Dipodascales</taxon>
        <taxon>Trichomonascaceae</taxon>
        <taxon>Wickerhamiella</taxon>
    </lineage>
</organism>
<dbReference type="InterPro" id="IPR056164">
    <property type="entry name" value="Beta-prop_ELP1_1st"/>
</dbReference>
<dbReference type="PANTHER" id="PTHR12747:SF0">
    <property type="entry name" value="ELONGATOR COMPLEX PROTEIN 1"/>
    <property type="match status" value="1"/>
</dbReference>
<feature type="region of interest" description="Disordered" evidence="6">
    <location>
        <begin position="1028"/>
        <end position="1056"/>
    </location>
</feature>
<comment type="similarity">
    <text evidence="2 5">Belongs to the ELP1/IKA1 family.</text>
</comment>
<proteinExistence type="inferred from homology"/>
<feature type="domain" description="ELP1 first N-terminal beta-propeller" evidence="7">
    <location>
        <begin position="28"/>
        <end position="325"/>
    </location>
</feature>
<evidence type="ECO:0000313" key="12">
    <source>
        <dbReference type="EMBL" id="PRT52993.1"/>
    </source>
</evidence>
<keyword evidence="4" id="KW-0819">tRNA processing</keyword>
<evidence type="ECO:0000256" key="2">
    <source>
        <dbReference type="ARBA" id="ARBA00006086"/>
    </source>
</evidence>
<dbReference type="Pfam" id="PF04762">
    <property type="entry name" value="Beta-prop_ELP1_1st"/>
    <property type="match status" value="1"/>
</dbReference>
<name>A0A2T0FDA8_9ASCO</name>
<dbReference type="InterPro" id="IPR056166">
    <property type="entry name" value="TPR_ELP1"/>
</dbReference>
<feature type="domain" description="ELP1 TPR" evidence="9">
    <location>
        <begin position="786"/>
        <end position="940"/>
    </location>
</feature>
<dbReference type="Pfam" id="PF23797">
    <property type="entry name" value="Beta-prop_ELP1_2nd"/>
    <property type="match status" value="1"/>
</dbReference>
<dbReference type="GeneID" id="36514362"/>
<dbReference type="PIRSF" id="PIRSF017233">
    <property type="entry name" value="IKAP"/>
    <property type="match status" value="1"/>
</dbReference>
<dbReference type="InterPro" id="IPR056167">
    <property type="entry name" value="A-sol_ELP1"/>
</dbReference>
<evidence type="ECO:0000259" key="8">
    <source>
        <dbReference type="Pfam" id="PF23797"/>
    </source>
</evidence>
<comment type="pathway">
    <text evidence="1">tRNA modification; 5-methoxycarbonylmethyl-2-thiouridine-tRNA biosynthesis.</text>
</comment>
<dbReference type="EMBL" id="NDIQ01000001">
    <property type="protein sequence ID" value="PRT52993.1"/>
    <property type="molecule type" value="Genomic_DNA"/>
</dbReference>
<accession>A0A2T0FDA8</accession>
<dbReference type="Pfam" id="PF23936">
    <property type="entry name" value="HB_ELP1"/>
    <property type="match status" value="1"/>
</dbReference>
<sequence length="1154" mass="128828">MLNLVPVHKKSLRDISPLPLVAFTVDPDDQLVCAFEIDGIVEICVRNFHNGEEWQHFEQWPTESEILTIMADLDGVVCVLKNGDIVEVTSEGASILGGLDTPVLAAQWSSDQEVLCLVVANKILMLSRQFDMMGEFEFSADDLKLSKHVSVGWGKKETQFQGKGAHALRDPTMPEKVDSGILCDNDRGDVQISWRGDGMFVAVSAIESNRRVFRIFERDGTLFSVSEPCDYLDSLLSFQPRGAVIAAVQQTPHQIVFFEKNGLRRYEFALQDDTVLGLDWSSDSEVLAVRYASHVDLWTQKNYHWYRKSIISEPNLSTVSLMWHPVLPRTLLIQWNNSSIGTYSFVSSFAEHNGTVAVIDGDKILVTDLSKVVIPPPLSQRQVEVAGPTNVAVGDAKLAVATNSTIEVIGDSKTSVAVEGTPQLVAFSTTGLLGYTSSTEQGTQFVVEGQIPLASEIITLIPDFFQTQNGDIFTWSGAKVASFGRPCPRFVAANETKFFGLTRSNQLLCANANGHTQTLGQGVTSIAVASPSLLLLTTMNYLKFVHLHTPELVIPEDDNDSEQVRMIERTSILVSVLPAQMSVILEHSRGNLETVYPRMLVVNAVRQMIESMDYGQAFTVCRKHRVDLNLIYDYNTEQFEANLETIIEQIGSSDRIDLLISSLRDEDVTAGKYRATENTVDSSDNKRPGKVNKVCDALLPYLETRSKLTALACKVPPQLETALELCQEEKDIRHLCFLTDADLLYNTALGMYDLKLALAVAQQAQKDPKEYLAFLRAREAEEENRRKFTIDDSLRRYASALSWLVVPGVANDDEVVTFVEAHELHTEALLLPVIDEISGRRERLLESQAELLLRQGEYAAAGLNYELVGDNHKAFSAYVRAGSWQRALSLDSTPSGLEEVSESLVRQEKWAAAAQVFHYYLRDPIQAISYYCKAFQFDEAFLCSNQKSELLERVDDGLREQFGSMQELFADCVAQINSQLRRLREVRAQRAQDMLGYGMAGLSVADDVSVAGTETTVAASYMTRYTDKTGGTAQTGASRRTQKNRRREERKKARGRKGTVYEEEYLVASTGRLIDRLIHAQPDAKLLAAGLKRRKMTVHYEELLSGFKQVRGLLEANVDEIYNVSDKDLERYNEDGELYMAPRPVCPTLPQMLV</sequence>
<evidence type="ECO:0000256" key="6">
    <source>
        <dbReference type="SAM" id="MobiDB-lite"/>
    </source>
</evidence>
<feature type="domain" description="ELP1 three-helical bundle" evidence="11">
    <location>
        <begin position="974"/>
        <end position="1121"/>
    </location>
</feature>
<dbReference type="InterPro" id="IPR006849">
    <property type="entry name" value="Elp1"/>
</dbReference>
<comment type="function">
    <text evidence="5">Component of the elongator complex which is required for multiple tRNA modifications, including mcm5U (5-methoxycarbonylmethyl uridine), mcm5s2U (5-methoxycarbonylmethyl-2-thiouridine), and ncm5U (5-carbamoylmethyl uridine). The elongator complex catalyzes formation of carboxymethyluridine in the wobble base at position 34 in tRNAs.</text>
</comment>
<dbReference type="GO" id="GO:0000049">
    <property type="term" value="F:tRNA binding"/>
    <property type="evidence" value="ECO:0007669"/>
    <property type="project" value="TreeGrafter"/>
</dbReference>
<dbReference type="InterPro" id="IPR056165">
    <property type="entry name" value="Beta-prop_ELP1_2nd"/>
</dbReference>
<gene>
    <name evidence="12" type="ORF">B9G98_00613</name>
</gene>
<dbReference type="PANTHER" id="PTHR12747">
    <property type="entry name" value="ELONGATOR COMPLEX PROTEIN 1"/>
    <property type="match status" value="1"/>
</dbReference>
<evidence type="ECO:0000259" key="11">
    <source>
        <dbReference type="Pfam" id="PF23936"/>
    </source>
</evidence>
<evidence type="ECO:0000313" key="13">
    <source>
        <dbReference type="Proteomes" id="UP000238350"/>
    </source>
</evidence>
<comment type="caution">
    <text evidence="12">The sequence shown here is derived from an EMBL/GenBank/DDBJ whole genome shotgun (WGS) entry which is preliminary data.</text>
</comment>
<dbReference type="GO" id="GO:0002926">
    <property type="term" value="P:tRNA wobble base 5-methoxycarbonylmethyl-2-thiouridinylation"/>
    <property type="evidence" value="ECO:0007669"/>
    <property type="project" value="TreeGrafter"/>
</dbReference>
<evidence type="ECO:0000256" key="1">
    <source>
        <dbReference type="ARBA" id="ARBA00005043"/>
    </source>
</evidence>
<evidence type="ECO:0000259" key="10">
    <source>
        <dbReference type="Pfam" id="PF23925"/>
    </source>
</evidence>
<feature type="domain" description="ELP1 N-terminal second beta-propeller" evidence="8">
    <location>
        <begin position="465"/>
        <end position="574"/>
    </location>
</feature>
<feature type="compositionally biased region" description="Polar residues" evidence="6">
    <location>
        <begin position="1029"/>
        <end position="1038"/>
    </location>
</feature>
<dbReference type="RefSeq" id="XP_024662939.1">
    <property type="nucleotide sequence ID" value="XM_024807171.1"/>
</dbReference>
<evidence type="ECO:0000256" key="4">
    <source>
        <dbReference type="ARBA" id="ARBA00022694"/>
    </source>
</evidence>
<dbReference type="OrthoDB" id="40048at2759"/>
<reference evidence="12 13" key="1">
    <citation type="submission" date="2017-04" db="EMBL/GenBank/DDBJ databases">
        <title>Genome sequencing of [Candida] sorbophila.</title>
        <authorList>
            <person name="Ahn J.O."/>
        </authorList>
    </citation>
    <scope>NUCLEOTIDE SEQUENCE [LARGE SCALE GENOMIC DNA]</scope>
    <source>
        <strain evidence="12 13">DS02</strain>
    </source>
</reference>
<dbReference type="Pfam" id="PF23925">
    <property type="entry name" value="A-sol_ELP1"/>
    <property type="match status" value="1"/>
</dbReference>
<comment type="subcellular location">
    <subcellularLocation>
        <location evidence="5">Cytoplasm</location>
    </subcellularLocation>
    <subcellularLocation>
        <location evidence="5">Nucleus</location>
    </subcellularLocation>
</comment>
<dbReference type="UniPathway" id="UPA00988"/>
<evidence type="ECO:0000259" key="7">
    <source>
        <dbReference type="Pfam" id="PF04762"/>
    </source>
</evidence>
<protein>
    <recommendedName>
        <fullName evidence="5">Elongator complex protein 1</fullName>
    </recommendedName>
</protein>
<dbReference type="STRING" id="45607.A0A2T0FDA8"/>
<evidence type="ECO:0000256" key="5">
    <source>
        <dbReference type="PIRNR" id="PIRNR017233"/>
    </source>
</evidence>
<dbReference type="Proteomes" id="UP000238350">
    <property type="component" value="Unassembled WGS sequence"/>
</dbReference>
<keyword evidence="13" id="KW-1185">Reference proteome</keyword>
<evidence type="ECO:0000256" key="3">
    <source>
        <dbReference type="ARBA" id="ARBA00022490"/>
    </source>
</evidence>
<feature type="domain" description="ELP1 alpha-solenoid" evidence="10">
    <location>
        <begin position="598"/>
        <end position="775"/>
    </location>
</feature>
<dbReference type="SUPFAM" id="SSF82171">
    <property type="entry name" value="DPP6 N-terminal domain-like"/>
    <property type="match status" value="1"/>
</dbReference>
<keyword evidence="3 5" id="KW-0963">Cytoplasm</keyword>
<dbReference type="AlphaFoldDB" id="A0A2T0FDA8"/>
<dbReference type="InterPro" id="IPR056169">
    <property type="entry name" value="HB_ELP1"/>
</dbReference>
<dbReference type="GO" id="GO:0005634">
    <property type="term" value="C:nucleus"/>
    <property type="evidence" value="ECO:0007669"/>
    <property type="project" value="UniProtKB-SubCell"/>
</dbReference>
<keyword evidence="5" id="KW-0539">Nucleus</keyword>
<dbReference type="Pfam" id="PF23878">
    <property type="entry name" value="TPR_ELP1"/>
    <property type="match status" value="1"/>
</dbReference>
<dbReference type="GO" id="GO:0033588">
    <property type="term" value="C:elongator holoenzyme complex"/>
    <property type="evidence" value="ECO:0007669"/>
    <property type="project" value="InterPro"/>
</dbReference>
<evidence type="ECO:0000259" key="9">
    <source>
        <dbReference type="Pfam" id="PF23878"/>
    </source>
</evidence>